<dbReference type="GO" id="GO:0003677">
    <property type="term" value="F:DNA binding"/>
    <property type="evidence" value="ECO:0007669"/>
    <property type="project" value="InterPro"/>
</dbReference>
<reference evidence="2 3" key="1">
    <citation type="submission" date="2019-03" db="EMBL/GenBank/DDBJ databases">
        <title>Genomic Encyclopedia of Type Strains, Phase IV (KMG-IV): sequencing the most valuable type-strain genomes for metagenomic binning, comparative biology and taxonomic classification.</title>
        <authorList>
            <person name="Goeker M."/>
        </authorList>
    </citation>
    <scope>NUCLEOTIDE SEQUENCE [LARGE SCALE GENOMIC DNA]</scope>
    <source>
        <strain evidence="2 3">DSM 16998</strain>
    </source>
</reference>
<comment type="caution">
    <text evidence="2">The sequence shown here is derived from an EMBL/GenBank/DDBJ whole genome shotgun (WGS) entry which is preliminary data.</text>
</comment>
<evidence type="ECO:0000256" key="1">
    <source>
        <dbReference type="ARBA" id="ARBA00023172"/>
    </source>
</evidence>
<dbReference type="SUPFAM" id="SSF56349">
    <property type="entry name" value="DNA breaking-rejoining enzymes"/>
    <property type="match status" value="1"/>
</dbReference>
<dbReference type="EMBL" id="SNXS01000002">
    <property type="protein sequence ID" value="TDP73105.1"/>
    <property type="molecule type" value="Genomic_DNA"/>
</dbReference>
<accession>A0A4R6QS74</accession>
<dbReference type="InParanoid" id="A0A4R6QS74"/>
<gene>
    <name evidence="2" type="ORF">DES47_102851</name>
</gene>
<name>A0A4R6QS74_9BURK</name>
<dbReference type="AlphaFoldDB" id="A0A4R6QS74"/>
<evidence type="ECO:0000313" key="3">
    <source>
        <dbReference type="Proteomes" id="UP000295361"/>
    </source>
</evidence>
<sequence length="539" mass="62071">MQSDNLIDSAHSASIAEREPLPAQIVDSHGLPMDVSQGVWRFNVPADDVSFNFDRHCIKNEHLLYGLKRHLIYCARRVSPREAYNIIVLNVGWMSKTGSWAELTTADSLSSHQGLLGRVMSEALALMRRDNVDYNFHRLRAWYSWCTDFVPDCGFDPEDAYKWERVQISGNEKGVAVRRSDPTEGPLNDAELILLRKALQRDESMELQHIFERSAVWLALVYGRNPANFCLLRQHDFHLVDDDDEVWVLDIPRIKKRALPRAQFKEEYVAPALVKVIRDQMQAACRIIDLSGETPPGEQLLPLFPRFEPRTHQIGTAMHQWAWHRRSTEFTQLIQAAVKRYGLISPRTNEPLFVTTRRLRYTFATNRVREGISARDLAEALDHSDLQHVRVYFDARSTVVERLDAAVAKEIAPKLRLFEGELVRNAVETKVAGPTHKRIRIIPELIAQDHHVRDLGECGKEEFCNLFPPYSCYPCSRFRPFEDSAEEHEAVFDFLIKRRERLRSDPLEQSRIAVQLDEVIYACAEVIVTINDLESKHAA</sequence>
<organism evidence="2 3">
    <name type="scientific">Roseateles toxinivorans</name>
    <dbReference type="NCBI Taxonomy" id="270368"/>
    <lineage>
        <taxon>Bacteria</taxon>
        <taxon>Pseudomonadati</taxon>
        <taxon>Pseudomonadota</taxon>
        <taxon>Betaproteobacteria</taxon>
        <taxon>Burkholderiales</taxon>
        <taxon>Sphaerotilaceae</taxon>
        <taxon>Roseateles</taxon>
    </lineage>
</organism>
<keyword evidence="1" id="KW-0233">DNA recombination</keyword>
<dbReference type="OrthoDB" id="8368662at2"/>
<dbReference type="InterPro" id="IPR013762">
    <property type="entry name" value="Integrase-like_cat_sf"/>
</dbReference>
<keyword evidence="3" id="KW-1185">Reference proteome</keyword>
<dbReference type="Gene3D" id="1.10.443.10">
    <property type="entry name" value="Intergrase catalytic core"/>
    <property type="match status" value="1"/>
</dbReference>
<evidence type="ECO:0000313" key="2">
    <source>
        <dbReference type="EMBL" id="TDP73105.1"/>
    </source>
</evidence>
<dbReference type="InterPro" id="IPR011010">
    <property type="entry name" value="DNA_brk_join_enz"/>
</dbReference>
<proteinExistence type="predicted"/>
<dbReference type="Proteomes" id="UP000295361">
    <property type="component" value="Unassembled WGS sequence"/>
</dbReference>
<dbReference type="GO" id="GO:0015074">
    <property type="term" value="P:DNA integration"/>
    <property type="evidence" value="ECO:0007669"/>
    <property type="project" value="InterPro"/>
</dbReference>
<dbReference type="GO" id="GO:0006310">
    <property type="term" value="P:DNA recombination"/>
    <property type="evidence" value="ECO:0007669"/>
    <property type="project" value="UniProtKB-KW"/>
</dbReference>
<dbReference type="RefSeq" id="WP_133700506.1">
    <property type="nucleotide sequence ID" value="NZ_SNXS01000002.1"/>
</dbReference>
<protein>
    <submittedName>
        <fullName evidence="2">Phage integrase family protein</fullName>
    </submittedName>
</protein>